<gene>
    <name evidence="7" type="primary">uxaC</name>
    <name evidence="7" type="ORF">RM540_04015</name>
</gene>
<dbReference type="InterPro" id="IPR003766">
    <property type="entry name" value="Uronate_isomerase"/>
</dbReference>
<comment type="catalytic activity">
    <reaction evidence="1">
        <text>D-glucuronate = D-fructuronate</text>
        <dbReference type="Rhea" id="RHEA:13049"/>
        <dbReference type="ChEBI" id="CHEBI:58720"/>
        <dbReference type="ChEBI" id="CHEBI:59863"/>
        <dbReference type="EC" id="5.3.1.12"/>
    </reaction>
</comment>
<evidence type="ECO:0000313" key="8">
    <source>
        <dbReference type="Proteomes" id="UP001267426"/>
    </source>
</evidence>
<comment type="pathway">
    <text evidence="2">Carbohydrate metabolism; pentose and glucuronate interconversion.</text>
</comment>
<dbReference type="RefSeq" id="WP_311662242.1">
    <property type="nucleotide sequence ID" value="NZ_JAVRHT010000006.1"/>
</dbReference>
<evidence type="ECO:0000256" key="2">
    <source>
        <dbReference type="ARBA" id="ARBA00004892"/>
    </source>
</evidence>
<accession>A0ABU3BNV0</accession>
<dbReference type="Gene3D" id="3.20.20.140">
    <property type="entry name" value="Metal-dependent hydrolases"/>
    <property type="match status" value="1"/>
</dbReference>
<dbReference type="SUPFAM" id="SSF51556">
    <property type="entry name" value="Metallo-dependent hydrolases"/>
    <property type="match status" value="1"/>
</dbReference>
<evidence type="ECO:0000256" key="4">
    <source>
        <dbReference type="ARBA" id="ARBA00012546"/>
    </source>
</evidence>
<evidence type="ECO:0000313" key="7">
    <source>
        <dbReference type="EMBL" id="MDT0630905.1"/>
    </source>
</evidence>
<dbReference type="EC" id="5.3.1.12" evidence="4"/>
<dbReference type="GO" id="GO:0008880">
    <property type="term" value="F:glucuronate isomerase activity"/>
    <property type="evidence" value="ECO:0007669"/>
    <property type="project" value="UniProtKB-EC"/>
</dbReference>
<dbReference type="EMBL" id="JAVRHT010000006">
    <property type="protein sequence ID" value="MDT0630905.1"/>
    <property type="molecule type" value="Genomic_DNA"/>
</dbReference>
<dbReference type="NCBIfam" id="NF002794">
    <property type="entry name" value="PRK02925.1"/>
    <property type="match status" value="1"/>
</dbReference>
<proteinExistence type="inferred from homology"/>
<dbReference type="Gene3D" id="1.10.2020.10">
    <property type="entry name" value="uronate isomerase, domain 2, chain A"/>
    <property type="match status" value="1"/>
</dbReference>
<comment type="similarity">
    <text evidence="3">Belongs to the metallo-dependent hydrolases superfamily. Uronate isomerase family.</text>
</comment>
<keyword evidence="6 7" id="KW-0413">Isomerase</keyword>
<evidence type="ECO:0000256" key="1">
    <source>
        <dbReference type="ARBA" id="ARBA00001165"/>
    </source>
</evidence>
<evidence type="ECO:0000256" key="3">
    <source>
        <dbReference type="ARBA" id="ARBA00008397"/>
    </source>
</evidence>
<comment type="caution">
    <text evidence="7">The sequence shown here is derived from an EMBL/GenBank/DDBJ whole genome shotgun (WGS) entry which is preliminary data.</text>
</comment>
<dbReference type="InterPro" id="IPR032466">
    <property type="entry name" value="Metal_Hydrolase"/>
</dbReference>
<reference evidence="7 8" key="1">
    <citation type="submission" date="2023-09" db="EMBL/GenBank/DDBJ databases">
        <authorList>
            <person name="Rey-Velasco X."/>
        </authorList>
    </citation>
    <scope>NUCLEOTIDE SEQUENCE [LARGE SCALE GENOMIC DNA]</scope>
    <source>
        <strain evidence="7 8">F394</strain>
    </source>
</reference>
<name>A0ABU3BNV0_9BACT</name>
<organism evidence="7 8">
    <name type="scientific">Rubrivirga litoralis</name>
    <dbReference type="NCBI Taxonomy" id="3075598"/>
    <lineage>
        <taxon>Bacteria</taxon>
        <taxon>Pseudomonadati</taxon>
        <taxon>Rhodothermota</taxon>
        <taxon>Rhodothermia</taxon>
        <taxon>Rhodothermales</taxon>
        <taxon>Rubricoccaceae</taxon>
        <taxon>Rubrivirga</taxon>
    </lineage>
</organism>
<sequence length="520" mass="56894">MADALRLHPDRFFPPDRAERDAARAVYDETAGLPIVSPHGHVDPALLAEDRPFPEPAELLITPDHYVFRMLHSQGVPLDALGVPRADGSRADVAPREVWRLFCAHWHAFAGTPTRAWMEYELHELFSVEVAPSADTADRIYDQIAERLASPEYRPRVLFERFGIETLATTDAASSALEHHRALDADDWNRPTPPNGAADGSAGARRVIPTFRPDALVQIARAGWSDHVQRLGELAGGAIEDYDSFAAALRRRRADFAALGAVATDHGAETARTGWLPEAERDAVFARALGGAATAEDEAAFTAHMLMAFAEMSADDGLVMQLHVGALRNHDRPLFERFGADKGADIPVATEFTRALRPLLSEFAGGTDRDTAAADGAGRPPFRLIAFTLDESTYARELAPLAGYYPGLVLGPAWWFHDSVEGMLRYRERTTETAGFYNTAGFNDDTRAFCSIPARHDLARRVDAHYLGRLVARHQLGLSEAREVGRALAYDLPRRAYRLDRPAPATAGGAAHARTDGVLA</sequence>
<dbReference type="PANTHER" id="PTHR30068:SF4">
    <property type="entry name" value="URONATE ISOMERASE"/>
    <property type="match status" value="1"/>
</dbReference>
<evidence type="ECO:0000256" key="5">
    <source>
        <dbReference type="ARBA" id="ARBA00020555"/>
    </source>
</evidence>
<dbReference type="Proteomes" id="UP001267426">
    <property type="component" value="Unassembled WGS sequence"/>
</dbReference>
<keyword evidence="8" id="KW-1185">Reference proteome</keyword>
<dbReference type="PANTHER" id="PTHR30068">
    <property type="entry name" value="URONATE ISOMERASE"/>
    <property type="match status" value="1"/>
</dbReference>
<protein>
    <recommendedName>
        <fullName evidence="5">Uronate isomerase</fullName>
        <ecNumber evidence="4">5.3.1.12</ecNumber>
    </recommendedName>
</protein>
<dbReference type="Pfam" id="PF02614">
    <property type="entry name" value="UxaC"/>
    <property type="match status" value="1"/>
</dbReference>
<evidence type="ECO:0000256" key="6">
    <source>
        <dbReference type="ARBA" id="ARBA00023235"/>
    </source>
</evidence>